<feature type="compositionally biased region" description="Low complexity" evidence="1">
    <location>
        <begin position="13"/>
        <end position="25"/>
    </location>
</feature>
<comment type="caution">
    <text evidence="3">The sequence shown here is derived from an EMBL/GenBank/DDBJ whole genome shotgun (WGS) entry which is preliminary data.</text>
</comment>
<name>A0A9W9DM18_9AGAR</name>
<feature type="region of interest" description="Disordered" evidence="1">
    <location>
        <begin position="370"/>
        <end position="392"/>
    </location>
</feature>
<evidence type="ECO:0000256" key="1">
    <source>
        <dbReference type="SAM" id="MobiDB-lite"/>
    </source>
</evidence>
<dbReference type="AlphaFoldDB" id="A0A9W9DM18"/>
<keyword evidence="2" id="KW-0812">Transmembrane</keyword>
<evidence type="ECO:0000313" key="4">
    <source>
        <dbReference type="Proteomes" id="UP001150266"/>
    </source>
</evidence>
<keyword evidence="4" id="KW-1185">Reference proteome</keyword>
<protein>
    <submittedName>
        <fullName evidence="3">Uncharacterized protein</fullName>
    </submittedName>
</protein>
<dbReference type="Proteomes" id="UP001150266">
    <property type="component" value="Unassembled WGS sequence"/>
</dbReference>
<dbReference type="CDD" id="cd11296">
    <property type="entry name" value="O-FucT_like"/>
    <property type="match status" value="1"/>
</dbReference>
<sequence>MLNFSKSSPPPYTSSFSSLSHLPSPATYRRPSPTHPPLAILRALKSLLTKRYCRVLFLALFSTTFLFFLLKLTPPPSFEPLQLTHSRASDDLVLLPPPYPSFPTFEQLKGLPPLFEAWKEYERTLSQHEKDDGTTKFVYMKNHVHASGWGNVLQEMILNTHLAYLSGRSFVFYNYTWDRSPSEYSSFNGKTIPSRVPVSTMLAGPMIGGSFDPSYLADPFFTIDPSPQSHPRAVSSEHYDHVCAGQKKVIDTAIVRNAVASWDGKANLEAWVKFLQALPDRCVEIDINAEHIFNIWMFGSSQILTLWPSLSRSPILRQFTHSPLILNAFERHRHLFGVTDTETARKPAGLMYLVPNLRNILPGIFFSHSQPGKDNESSTPIPSPSAPASDSPLPLVDLTQLPLLYPHSPAKPDINDTIPGLLVLHIRRGDFAQHCINLVEWGSAFNGFNLFEDIREQDGFDSAGAGAGTHPPGSEPVAPEEESDFTASLKGMSAEEKDQARKSRKDVLDIYATAKKDYEDRKAKYETAKANYLERCFPNINQIVRRVRQVREAVALASSKAALSSRSTFSPPTGPLTHLYVMTNGKPPFLAELRAALELDAITNNPLNLPPWESIYTSRDLELGWEEGYVSQALDMYVAQRAEVFVGNGFSSLTSNIVMLRKANGVDLIKTRLW</sequence>
<feature type="region of interest" description="Disordered" evidence="1">
    <location>
        <begin position="459"/>
        <end position="485"/>
    </location>
</feature>
<keyword evidence="2" id="KW-0472">Membrane</keyword>
<dbReference type="Gene3D" id="3.40.50.11350">
    <property type="match status" value="1"/>
</dbReference>
<reference evidence="3" key="1">
    <citation type="submission" date="2022-08" db="EMBL/GenBank/DDBJ databases">
        <title>A Global Phylogenomic Analysis of the Shiitake Genus Lentinula.</title>
        <authorList>
            <consortium name="DOE Joint Genome Institute"/>
            <person name="Sierra-Patev S."/>
            <person name="Min B."/>
            <person name="Naranjo-Ortiz M."/>
            <person name="Looney B."/>
            <person name="Konkel Z."/>
            <person name="Slot J.C."/>
            <person name="Sakamoto Y."/>
            <person name="Steenwyk J.L."/>
            <person name="Rokas A."/>
            <person name="Carro J."/>
            <person name="Camarero S."/>
            <person name="Ferreira P."/>
            <person name="Molpeceres G."/>
            <person name="Ruiz-Duenas F.J."/>
            <person name="Serrano A."/>
            <person name="Henrissat B."/>
            <person name="Drula E."/>
            <person name="Hughes K.W."/>
            <person name="Mata J.L."/>
            <person name="Ishikawa N.K."/>
            <person name="Vargas-Isla R."/>
            <person name="Ushijima S."/>
            <person name="Smith C.A."/>
            <person name="Ahrendt S."/>
            <person name="Andreopoulos W."/>
            <person name="He G."/>
            <person name="Labutti K."/>
            <person name="Lipzen A."/>
            <person name="Ng V."/>
            <person name="Riley R."/>
            <person name="Sandor L."/>
            <person name="Barry K."/>
            <person name="Martinez A.T."/>
            <person name="Xiao Y."/>
            <person name="Gibbons J.G."/>
            <person name="Terashima K."/>
            <person name="Grigoriev I.V."/>
            <person name="Hibbett D.S."/>
        </authorList>
    </citation>
    <scope>NUCLEOTIDE SEQUENCE</scope>
    <source>
        <strain evidence="3">JLM2183</strain>
    </source>
</reference>
<evidence type="ECO:0000313" key="3">
    <source>
        <dbReference type="EMBL" id="KAJ4476188.1"/>
    </source>
</evidence>
<dbReference type="OrthoDB" id="2559662at2759"/>
<accession>A0A9W9DM18</accession>
<evidence type="ECO:0000256" key="2">
    <source>
        <dbReference type="SAM" id="Phobius"/>
    </source>
</evidence>
<gene>
    <name evidence="3" type="ORF">J3R30DRAFT_3704724</name>
</gene>
<feature type="region of interest" description="Disordered" evidence="1">
    <location>
        <begin position="1"/>
        <end position="32"/>
    </location>
</feature>
<feature type="transmembrane region" description="Helical" evidence="2">
    <location>
        <begin position="52"/>
        <end position="70"/>
    </location>
</feature>
<organism evidence="3 4">
    <name type="scientific">Lentinula aciculospora</name>
    <dbReference type="NCBI Taxonomy" id="153920"/>
    <lineage>
        <taxon>Eukaryota</taxon>
        <taxon>Fungi</taxon>
        <taxon>Dikarya</taxon>
        <taxon>Basidiomycota</taxon>
        <taxon>Agaricomycotina</taxon>
        <taxon>Agaricomycetes</taxon>
        <taxon>Agaricomycetidae</taxon>
        <taxon>Agaricales</taxon>
        <taxon>Marasmiineae</taxon>
        <taxon>Omphalotaceae</taxon>
        <taxon>Lentinula</taxon>
    </lineage>
</organism>
<dbReference type="EMBL" id="JAOTPV010000012">
    <property type="protein sequence ID" value="KAJ4476188.1"/>
    <property type="molecule type" value="Genomic_DNA"/>
</dbReference>
<proteinExistence type="predicted"/>
<keyword evidence="2" id="KW-1133">Transmembrane helix</keyword>